<comment type="caution">
    <text evidence="3">The sequence shown here is derived from an EMBL/GenBank/DDBJ whole genome shotgun (WGS) entry which is preliminary data.</text>
</comment>
<dbReference type="Proteomes" id="UP001189429">
    <property type="component" value="Unassembled WGS sequence"/>
</dbReference>
<evidence type="ECO:0000313" key="4">
    <source>
        <dbReference type="Proteomes" id="UP001189429"/>
    </source>
</evidence>
<feature type="region of interest" description="Disordered" evidence="2">
    <location>
        <begin position="514"/>
        <end position="540"/>
    </location>
</feature>
<gene>
    <name evidence="3" type="ORF">PCOR1329_LOCUS55518</name>
</gene>
<feature type="coiled-coil region" evidence="1">
    <location>
        <begin position="687"/>
        <end position="721"/>
    </location>
</feature>
<evidence type="ECO:0000313" key="3">
    <source>
        <dbReference type="EMBL" id="CAK0869024.1"/>
    </source>
</evidence>
<name>A0ABN9V7W3_9DINO</name>
<evidence type="ECO:0000256" key="2">
    <source>
        <dbReference type="SAM" id="MobiDB-lite"/>
    </source>
</evidence>
<evidence type="ECO:0000256" key="1">
    <source>
        <dbReference type="SAM" id="Coils"/>
    </source>
</evidence>
<reference evidence="3" key="1">
    <citation type="submission" date="2023-10" db="EMBL/GenBank/DDBJ databases">
        <authorList>
            <person name="Chen Y."/>
            <person name="Shah S."/>
            <person name="Dougan E. K."/>
            <person name="Thang M."/>
            <person name="Chan C."/>
        </authorList>
    </citation>
    <scope>NUCLEOTIDE SEQUENCE [LARGE SCALE GENOMIC DNA]</scope>
</reference>
<keyword evidence="1" id="KW-0175">Coiled coil</keyword>
<dbReference type="EMBL" id="CAUYUJ010016810">
    <property type="protein sequence ID" value="CAK0869024.1"/>
    <property type="molecule type" value="Genomic_DNA"/>
</dbReference>
<organism evidence="3 4">
    <name type="scientific">Prorocentrum cordatum</name>
    <dbReference type="NCBI Taxonomy" id="2364126"/>
    <lineage>
        <taxon>Eukaryota</taxon>
        <taxon>Sar</taxon>
        <taxon>Alveolata</taxon>
        <taxon>Dinophyceae</taxon>
        <taxon>Prorocentrales</taxon>
        <taxon>Prorocentraceae</taxon>
        <taxon>Prorocentrum</taxon>
    </lineage>
</organism>
<proteinExistence type="predicted"/>
<protein>
    <submittedName>
        <fullName evidence="3">Uncharacterized protein</fullName>
    </submittedName>
</protein>
<feature type="compositionally biased region" description="Low complexity" evidence="2">
    <location>
        <begin position="528"/>
        <end position="540"/>
    </location>
</feature>
<sequence>MPPARTAQGARLVARRAAQQASKTLKAVLDGPGTPAPAGWGVDLGAVQQSLPLFRASELVALANHFGQRREVVGDIAAEVAAEAGRRICPRAAVGGAEPQVARPEGHRLDPAAHKDAAAVWSLSAREVSFVVFSFSKITPQLPEFACVYEAVGRGVLAGAWNFTRLQAGLVGTALADSGCCLEDALPALLRPRLAELVAEREGAHEMVVDELRYLVHACASLPEHSRVDVHEVEALAARTRELVVSANFAKAAHLVVGWLQLEVPLGSKRAHLEALRSCCDQLHGLKPHYPAHPLPSGGLAPAMAQLLAREKDLQGRGPPLTPPALRSLTHALVEISRGARWEAVRRSRSLSFDDWAEISQLVVGFCDAHRAEVAADNALRAEASGGRPLPGWAAEALGHTFSEAFQQPAPGGAPPDLGALLTALRLLHHYRPFPAPSQAFFAWAAAQVTEHHGRSTAEGGGGAAALAEVVGELVPRLPAADRGRLAALLLGARPRGRPAAVALGLPPRASDLTAATEGAERPPASPRPRLLAGPAAAAPEQVQASPGALGVVPAAAPGGHSLGAVLAPAAAALSATSSGPGVGARAGGGGSGLWGLLRPARPEGPGAVLAVAAAAAAEAARPPATVAIDAAAARPTVSAPSEHAHAEVSLSAEAPPAPQAVAGMAAAPGVAVAPSEPTEGCSPSEIDELMESLTSALHRVEALEARLQEREAAGRAAELQAAQAAVEAPLPAAAAAAASPSRAPVQGSRRWRVADTALADEVNAQAAAFRGWVPGALLQQAGPGAAAASGSSARRRPASGPAVGCERRAFSFDEFRQTNSAQLQSERLRVLVPPDYYPIFPAAKK</sequence>
<keyword evidence="4" id="KW-1185">Reference proteome</keyword>
<accession>A0ABN9V7W3</accession>